<reference evidence="6 7" key="1">
    <citation type="submission" date="2020-04" db="EMBL/GenBank/DDBJ databases">
        <title>Plant Genome Project.</title>
        <authorList>
            <person name="Zhang R.-G."/>
        </authorList>
    </citation>
    <scope>NUCLEOTIDE SEQUENCE [LARGE SCALE GENOMIC DNA]</scope>
    <source>
        <strain evidence="6">YNK0</strain>
        <tissue evidence="6">Leaf</tissue>
    </source>
</reference>
<dbReference type="PANTHER" id="PTHR48032">
    <property type="entry name" value="RNA-BINDING PROTEIN MUSASHI HOMOLOG RBP6"/>
    <property type="match status" value="1"/>
</dbReference>
<feature type="domain" description="RRM" evidence="5">
    <location>
        <begin position="146"/>
        <end position="224"/>
    </location>
</feature>
<accession>A0A835DFA5</accession>
<keyword evidence="1" id="KW-0677">Repeat</keyword>
<evidence type="ECO:0000256" key="3">
    <source>
        <dbReference type="PROSITE-ProRule" id="PRU00176"/>
    </source>
</evidence>
<dbReference type="SMART" id="SM00360">
    <property type="entry name" value="RRM"/>
    <property type="match status" value="2"/>
</dbReference>
<organism evidence="6 7">
    <name type="scientific">Tetracentron sinense</name>
    <name type="common">Spur-leaf</name>
    <dbReference type="NCBI Taxonomy" id="13715"/>
    <lineage>
        <taxon>Eukaryota</taxon>
        <taxon>Viridiplantae</taxon>
        <taxon>Streptophyta</taxon>
        <taxon>Embryophyta</taxon>
        <taxon>Tracheophyta</taxon>
        <taxon>Spermatophyta</taxon>
        <taxon>Magnoliopsida</taxon>
        <taxon>Trochodendrales</taxon>
        <taxon>Trochodendraceae</taxon>
        <taxon>Tetracentron</taxon>
    </lineage>
</organism>
<dbReference type="AlphaFoldDB" id="A0A835DFA5"/>
<dbReference type="Pfam" id="PF00076">
    <property type="entry name" value="RRM_1"/>
    <property type="match status" value="2"/>
</dbReference>
<dbReference type="PANTHER" id="PTHR48032:SF6">
    <property type="entry name" value="RNA-BINDING (RRM_RBD_RNP MOTIFS) FAMILY PROTEIN"/>
    <property type="match status" value="1"/>
</dbReference>
<protein>
    <recommendedName>
        <fullName evidence="5">RRM domain-containing protein</fullName>
    </recommendedName>
</protein>
<evidence type="ECO:0000256" key="1">
    <source>
        <dbReference type="ARBA" id="ARBA00022737"/>
    </source>
</evidence>
<dbReference type="PROSITE" id="PS50102">
    <property type="entry name" value="RRM"/>
    <property type="match status" value="2"/>
</dbReference>
<evidence type="ECO:0000313" key="6">
    <source>
        <dbReference type="EMBL" id="KAF8401011.1"/>
    </source>
</evidence>
<dbReference type="InterPro" id="IPR012677">
    <property type="entry name" value="Nucleotide-bd_a/b_plait_sf"/>
</dbReference>
<feature type="compositionally biased region" description="Basic and acidic residues" evidence="4">
    <location>
        <begin position="28"/>
        <end position="37"/>
    </location>
</feature>
<proteinExistence type="predicted"/>
<dbReference type="Proteomes" id="UP000655225">
    <property type="component" value="Unassembled WGS sequence"/>
</dbReference>
<dbReference type="SUPFAM" id="SSF54928">
    <property type="entry name" value="RNA-binding domain, RBD"/>
    <property type="match status" value="2"/>
</dbReference>
<gene>
    <name evidence="6" type="ORF">HHK36_014314</name>
</gene>
<dbReference type="GO" id="GO:0003729">
    <property type="term" value="F:mRNA binding"/>
    <property type="evidence" value="ECO:0007669"/>
    <property type="project" value="TreeGrafter"/>
</dbReference>
<keyword evidence="2 3" id="KW-0694">RNA-binding</keyword>
<evidence type="ECO:0000256" key="2">
    <source>
        <dbReference type="ARBA" id="ARBA00022884"/>
    </source>
</evidence>
<evidence type="ECO:0000313" key="7">
    <source>
        <dbReference type="Proteomes" id="UP000655225"/>
    </source>
</evidence>
<feature type="region of interest" description="Disordered" evidence="4">
    <location>
        <begin position="20"/>
        <end position="52"/>
    </location>
</feature>
<dbReference type="OMA" id="HCEAKRA"/>
<comment type="caution">
    <text evidence="6">The sequence shown here is derived from an EMBL/GenBank/DDBJ whole genome shotgun (WGS) entry which is preliminary data.</text>
</comment>
<feature type="domain" description="RRM" evidence="5">
    <location>
        <begin position="57"/>
        <end position="133"/>
    </location>
</feature>
<evidence type="ECO:0000256" key="4">
    <source>
        <dbReference type="SAM" id="MobiDB-lite"/>
    </source>
</evidence>
<dbReference type="EMBL" id="JABCRI010000009">
    <property type="protein sequence ID" value="KAF8401011.1"/>
    <property type="molecule type" value="Genomic_DNA"/>
</dbReference>
<dbReference type="GO" id="GO:0006417">
    <property type="term" value="P:regulation of translation"/>
    <property type="evidence" value="ECO:0007669"/>
    <property type="project" value="TreeGrafter"/>
</dbReference>
<dbReference type="InterPro" id="IPR035979">
    <property type="entry name" value="RBD_domain_sf"/>
</dbReference>
<dbReference type="InterPro" id="IPR000504">
    <property type="entry name" value="RRM_dom"/>
</dbReference>
<keyword evidence="7" id="KW-1185">Reference proteome</keyword>
<dbReference type="FunFam" id="3.30.70.330:FF:000051">
    <property type="entry name" value="Heterogeneous nuclear ribonucleoprotein 1"/>
    <property type="match status" value="1"/>
</dbReference>
<name>A0A835DFA5_TETSI</name>
<sequence>MDVAEEKQNEVDFVTLNGEEEVEEEIEEHQSSEHGINDVDSSGNELKHSVDRDSSSGKIFIGGVSWETSEENFTKHFEKYGEITDSVIMKDKHTRRPRGFGFVTFANPDAVDEVLKDDHVIDGRTVEVKRTVPREDMQVKVGSKTKKIFVGGIPTSFTEDELKEYFSSYGNIVEHQLMLDHSTGRSRGFGFVTFESEDTVEEIISEGRTHELGGKQVEIKKAEPRRAGGDQGSDVRPRYGGGAAKSYGGFGSGAVGYGGAYGGGYRAGGGYGGGYRAGGGYAERMAGAYGGYEAYGGGPAGFYGGYGGYGYGVGYGAGLGGPMYGGAGYGGDGYGSQGGYGGAYNGADGYGGNRGYKSSNANRKYHPYGK</sequence>
<evidence type="ECO:0000259" key="5">
    <source>
        <dbReference type="PROSITE" id="PS50102"/>
    </source>
</evidence>
<dbReference type="Gene3D" id="3.30.70.330">
    <property type="match status" value="2"/>
</dbReference>
<dbReference type="OrthoDB" id="1875751at2759"/>